<feature type="repeat" description="WD" evidence="6">
    <location>
        <begin position="944"/>
        <end position="985"/>
    </location>
</feature>
<keyword evidence="4 7" id="KW-0547">Nucleotide-binding</keyword>
<dbReference type="Proteomes" id="UP000005801">
    <property type="component" value="Unassembled WGS sequence"/>
</dbReference>
<evidence type="ECO:0000259" key="9">
    <source>
        <dbReference type="PROSITE" id="PS50011"/>
    </source>
</evidence>
<organism evidence="10 11">
    <name type="scientific">Plesiocystis pacifica SIR-1</name>
    <dbReference type="NCBI Taxonomy" id="391625"/>
    <lineage>
        <taxon>Bacteria</taxon>
        <taxon>Pseudomonadati</taxon>
        <taxon>Myxococcota</taxon>
        <taxon>Polyangia</taxon>
        <taxon>Nannocystales</taxon>
        <taxon>Nannocystaceae</taxon>
        <taxon>Plesiocystis</taxon>
    </lineage>
</organism>
<dbReference type="Pfam" id="PF00069">
    <property type="entry name" value="Pkinase"/>
    <property type="match status" value="1"/>
</dbReference>
<evidence type="ECO:0000256" key="8">
    <source>
        <dbReference type="SAM" id="MobiDB-lite"/>
    </source>
</evidence>
<keyword evidence="3" id="KW-0677">Repeat</keyword>
<dbReference type="CDD" id="cd14014">
    <property type="entry name" value="STKc_PknB_like"/>
    <property type="match status" value="1"/>
</dbReference>
<dbReference type="Pfam" id="PF00400">
    <property type="entry name" value="WD40"/>
    <property type="match status" value="13"/>
</dbReference>
<dbReference type="PROSITE" id="PS50082">
    <property type="entry name" value="WD_REPEATS_2"/>
    <property type="match status" value="13"/>
</dbReference>
<feature type="repeat" description="WD" evidence="6">
    <location>
        <begin position="553"/>
        <end position="584"/>
    </location>
</feature>
<dbReference type="InterPro" id="IPR036322">
    <property type="entry name" value="WD40_repeat_dom_sf"/>
</dbReference>
<dbReference type="InterPro" id="IPR008271">
    <property type="entry name" value="Ser/Thr_kinase_AS"/>
</dbReference>
<dbReference type="Pfam" id="PF07714">
    <property type="entry name" value="PK_Tyr_Ser-Thr"/>
    <property type="match status" value="1"/>
</dbReference>
<dbReference type="PANTHER" id="PTHR19848:SF8">
    <property type="entry name" value="F-BOX AND WD REPEAT DOMAIN CONTAINING 7"/>
    <property type="match status" value="1"/>
</dbReference>
<keyword evidence="1" id="KW-0418">Kinase</keyword>
<dbReference type="GO" id="GO:0004674">
    <property type="term" value="F:protein serine/threonine kinase activity"/>
    <property type="evidence" value="ECO:0007669"/>
    <property type="project" value="UniProtKB-KW"/>
</dbReference>
<dbReference type="SUPFAM" id="SSF50998">
    <property type="entry name" value="Quinoprotein alcohol dehydrogenase-like"/>
    <property type="match status" value="1"/>
</dbReference>
<dbReference type="InterPro" id="IPR001680">
    <property type="entry name" value="WD40_rpt"/>
</dbReference>
<dbReference type="CDD" id="cd00200">
    <property type="entry name" value="WD40"/>
    <property type="match status" value="2"/>
</dbReference>
<accession>A6G2K3</accession>
<dbReference type="InterPro" id="IPR020472">
    <property type="entry name" value="WD40_PAC1"/>
</dbReference>
<dbReference type="SUPFAM" id="SSF50978">
    <property type="entry name" value="WD40 repeat-like"/>
    <property type="match status" value="2"/>
</dbReference>
<dbReference type="EMBL" id="ABCS01000015">
    <property type="protein sequence ID" value="EDM79940.1"/>
    <property type="molecule type" value="Genomic_DNA"/>
</dbReference>
<evidence type="ECO:0000256" key="3">
    <source>
        <dbReference type="ARBA" id="ARBA00022737"/>
    </source>
</evidence>
<feature type="region of interest" description="Disordered" evidence="8">
    <location>
        <begin position="1"/>
        <end position="26"/>
    </location>
</feature>
<feature type="repeat" description="WD" evidence="6">
    <location>
        <begin position="512"/>
        <end position="548"/>
    </location>
</feature>
<dbReference type="OrthoDB" id="9765809at2"/>
<feature type="repeat" description="WD" evidence="6">
    <location>
        <begin position="861"/>
        <end position="902"/>
    </location>
</feature>
<feature type="repeat" description="WD" evidence="6">
    <location>
        <begin position="1158"/>
        <end position="1192"/>
    </location>
</feature>
<dbReference type="SUPFAM" id="SSF56112">
    <property type="entry name" value="Protein kinase-like (PK-like)"/>
    <property type="match status" value="1"/>
</dbReference>
<feature type="region of interest" description="Disordered" evidence="8">
    <location>
        <begin position="221"/>
        <end position="266"/>
    </location>
</feature>
<dbReference type="PROSITE" id="PS50011">
    <property type="entry name" value="PROTEIN_KINASE_DOM"/>
    <property type="match status" value="1"/>
</dbReference>
<name>A6G2K3_9BACT</name>
<feature type="repeat" description="WD" evidence="6">
    <location>
        <begin position="594"/>
        <end position="635"/>
    </location>
</feature>
<feature type="repeat" description="WD" evidence="6">
    <location>
        <begin position="986"/>
        <end position="1027"/>
    </location>
</feature>
<evidence type="ECO:0000256" key="2">
    <source>
        <dbReference type="ARBA" id="ARBA00022574"/>
    </source>
</evidence>
<reference evidence="10 11" key="1">
    <citation type="submission" date="2007-06" db="EMBL/GenBank/DDBJ databases">
        <authorList>
            <person name="Shimkets L."/>
            <person name="Ferriera S."/>
            <person name="Johnson J."/>
            <person name="Kravitz S."/>
            <person name="Beeson K."/>
            <person name="Sutton G."/>
            <person name="Rogers Y.-H."/>
            <person name="Friedman R."/>
            <person name="Frazier M."/>
            <person name="Venter J.C."/>
        </authorList>
    </citation>
    <scope>NUCLEOTIDE SEQUENCE [LARGE SCALE GENOMIC DNA]</scope>
    <source>
        <strain evidence="10 11">SIR-1</strain>
    </source>
</reference>
<keyword evidence="11" id="KW-1185">Reference proteome</keyword>
<feature type="compositionally biased region" description="Polar residues" evidence="8">
    <location>
        <begin position="221"/>
        <end position="245"/>
    </location>
</feature>
<dbReference type="PROSITE" id="PS50294">
    <property type="entry name" value="WD_REPEATS_REGION"/>
    <property type="match status" value="10"/>
</dbReference>
<dbReference type="GO" id="GO:0005524">
    <property type="term" value="F:ATP binding"/>
    <property type="evidence" value="ECO:0007669"/>
    <property type="project" value="UniProtKB-UniRule"/>
</dbReference>
<evidence type="ECO:0000256" key="4">
    <source>
        <dbReference type="ARBA" id="ARBA00022741"/>
    </source>
</evidence>
<keyword evidence="1" id="KW-0723">Serine/threonine-protein kinase</keyword>
<evidence type="ECO:0000313" key="11">
    <source>
        <dbReference type="Proteomes" id="UP000005801"/>
    </source>
</evidence>
<feature type="repeat" description="WD" evidence="6">
    <location>
        <begin position="677"/>
        <end position="708"/>
    </location>
</feature>
<feature type="domain" description="Protein kinase" evidence="9">
    <location>
        <begin position="58"/>
        <end position="381"/>
    </location>
</feature>
<dbReference type="InterPro" id="IPR011047">
    <property type="entry name" value="Quinoprotein_ADH-like_sf"/>
</dbReference>
<dbReference type="AlphaFoldDB" id="A6G2K3"/>
<dbReference type="InterPro" id="IPR015943">
    <property type="entry name" value="WD40/YVTN_repeat-like_dom_sf"/>
</dbReference>
<protein>
    <submittedName>
        <fullName evidence="10">WD-repeat protein</fullName>
    </submittedName>
</protein>
<dbReference type="eggNOG" id="COG0515">
    <property type="taxonomic scope" value="Bacteria"/>
</dbReference>
<dbReference type="PRINTS" id="PR00320">
    <property type="entry name" value="GPROTEINBRPT"/>
</dbReference>
<dbReference type="InterPro" id="IPR001245">
    <property type="entry name" value="Ser-Thr/Tyr_kinase_cat_dom"/>
</dbReference>
<dbReference type="RefSeq" id="WP_006970952.1">
    <property type="nucleotide sequence ID" value="NZ_ABCS01000015.1"/>
</dbReference>
<dbReference type="SMART" id="SM00320">
    <property type="entry name" value="WD40"/>
    <property type="match status" value="15"/>
</dbReference>
<keyword evidence="2 6" id="KW-0853">WD repeat</keyword>
<dbReference type="PROSITE" id="PS00107">
    <property type="entry name" value="PROTEIN_KINASE_ATP"/>
    <property type="match status" value="1"/>
</dbReference>
<keyword evidence="1" id="KW-0808">Transferase</keyword>
<proteinExistence type="predicted"/>
<evidence type="ECO:0000256" key="6">
    <source>
        <dbReference type="PROSITE-ProRule" id="PRU00221"/>
    </source>
</evidence>
<dbReference type="InterPro" id="IPR000719">
    <property type="entry name" value="Prot_kinase_dom"/>
</dbReference>
<feature type="repeat" description="WD" evidence="6">
    <location>
        <begin position="1112"/>
        <end position="1142"/>
    </location>
</feature>
<evidence type="ECO:0000256" key="7">
    <source>
        <dbReference type="PROSITE-ProRule" id="PRU10141"/>
    </source>
</evidence>
<gene>
    <name evidence="10" type="ORF">PPSIR1_22901</name>
</gene>
<dbReference type="InterPro" id="IPR019775">
    <property type="entry name" value="WD40_repeat_CS"/>
</dbReference>
<dbReference type="STRING" id="391625.PPSIR1_22901"/>
<keyword evidence="5 7" id="KW-0067">ATP-binding</keyword>
<sequence>MSIEDDDTERPRGTLASDSPTPSPLRGKALGLETRQQKAELEAALFGTPETPVHIGHYTIIGTVGAGGMGVVYVAQDQRLGRRVALKLLRSNRVGRRARVRLQREAQAMARLAHPNVVTVHEVGEHEDDELFVAMEFVGGSNLRDWLKAEPRTWRAIVDTFLQAGEGLAAAHDAGLVHRDFKPDNVLVGDDGRVRVADFGLAQHTPDIEITHPPEDLEAALSQSQHGVAGTHASSRGAQRGSETSIRAPEPKEPDAVQPRPAPPSQSAELAIVLDTPLTETGTVMGTPAYMAPEQHRGLKADARSDQFSFCVALWEALHDQRPFAGRNLQQLVENVLEGEIDEPRNSAEVPAWLRTILRRGLATNPNHRWPSMRAMLHALSRDPDVLRRRRWRRGALAGVTLSLMAALAMRASAEARQNARSRYWSGFTEELLDLERERGFRQANDDARRAKNATRMGAYRRYRPKEGVLDREDSTVAAALLREVEGSERETAEWVSAANEILGRSLSYAIFSGHRNVLADLAFAPDASAVYSASHDGSVWRWDLTTGVGEPILRHEREVYAVAVSPDGCCVASASADRTARLWTRATRRERVIAEHSDELTALRFDPTGRWLASASKDGVVALTEVATGERRELEGHRGPVLAIDFDSTGARVVSAGTDHSTRLWHVEDGRELARSTHHGADVYHLHFVDDGRIVTGSDDGSVHLWKPDARAAPEDGVTGEDLAQRQLESTGTTRLVTQYAAPITALDVHGSRVAIAAQYEDVRVLDLDGELPSMSLPQTYAVWALSFELDGQNLVVANFNGEVQRWRSDGRAIPQRFSGHSQAISRMAVGPKGRWLATGSYDATLRVWDLHRPTLQRSLVEHSNVIAALAIDPSKGRLASATQDGKIELWDIDTGRELAELGLEGDSVHAIDFATKRGSLAIGRGSGKITLWAPETRAIRELSGHTTPVWALHFDDAGERLASTSIDHTLRLWNATTGELEHTLDLDELDATTIDFEPGGARLVSGMSDGSVHIYDAETGALRAQLDGHRGKVLTLVRAPDGRTLATGADDGTVRLWPSEDPRDTLELAGHRQAVWSIDFDARGERMVTASLDGEARVWAVADGAFLYTLRGHAEGLWAARFLPDGRAITASQDNTIRIWPSPEPGRPNPEAALVLSGHSNAVTKLVITRDGRWLLSGSMDGSVKRWDLDQLDTEPALLQARLEAASLWCLDVERRARELGEDPSQAQLRWAECEAERGR</sequence>
<dbReference type="eggNOG" id="COG2319">
    <property type="taxonomic scope" value="Bacteria"/>
</dbReference>
<dbReference type="InterPro" id="IPR011009">
    <property type="entry name" value="Kinase-like_dom_sf"/>
</dbReference>
<dbReference type="PROSITE" id="PS00108">
    <property type="entry name" value="PROTEIN_KINASE_ST"/>
    <property type="match status" value="1"/>
</dbReference>
<feature type="repeat" description="WD" evidence="6">
    <location>
        <begin position="1070"/>
        <end position="1111"/>
    </location>
</feature>
<feature type="repeat" description="WD" evidence="6">
    <location>
        <begin position="635"/>
        <end position="676"/>
    </location>
</feature>
<feature type="repeat" description="WD" evidence="6">
    <location>
        <begin position="1028"/>
        <end position="1059"/>
    </location>
</feature>
<comment type="caution">
    <text evidence="10">The sequence shown here is derived from an EMBL/GenBank/DDBJ whole genome shotgun (WGS) entry which is preliminary data.</text>
</comment>
<evidence type="ECO:0000256" key="5">
    <source>
        <dbReference type="ARBA" id="ARBA00022840"/>
    </source>
</evidence>
<dbReference type="PROSITE" id="PS00678">
    <property type="entry name" value="WD_REPEATS_1"/>
    <property type="match status" value="3"/>
</dbReference>
<dbReference type="PANTHER" id="PTHR19848">
    <property type="entry name" value="WD40 REPEAT PROTEIN"/>
    <property type="match status" value="1"/>
</dbReference>
<feature type="binding site" evidence="7">
    <location>
        <position position="87"/>
    </location>
    <ligand>
        <name>ATP</name>
        <dbReference type="ChEBI" id="CHEBI:30616"/>
    </ligand>
</feature>
<dbReference type="InterPro" id="IPR017441">
    <property type="entry name" value="Protein_kinase_ATP_BS"/>
</dbReference>
<evidence type="ECO:0000313" key="10">
    <source>
        <dbReference type="EMBL" id="EDM79940.1"/>
    </source>
</evidence>
<feature type="repeat" description="WD" evidence="6">
    <location>
        <begin position="819"/>
        <end position="860"/>
    </location>
</feature>
<dbReference type="Gene3D" id="2.130.10.10">
    <property type="entry name" value="YVTN repeat-like/Quinoprotein amine dehydrogenase"/>
    <property type="match status" value="5"/>
</dbReference>
<dbReference type="Gene3D" id="1.10.510.10">
    <property type="entry name" value="Transferase(Phosphotransferase) domain 1"/>
    <property type="match status" value="1"/>
</dbReference>
<evidence type="ECO:0000256" key="1">
    <source>
        <dbReference type="ARBA" id="ARBA00022527"/>
    </source>
</evidence>
<dbReference type="Gene3D" id="3.30.200.20">
    <property type="entry name" value="Phosphorylase Kinase, domain 1"/>
    <property type="match status" value="1"/>
</dbReference>